<keyword evidence="1" id="KW-0732">Signal</keyword>
<dbReference type="AlphaFoldDB" id="A0A915EF05"/>
<reference evidence="3" key="1">
    <citation type="submission" date="2022-11" db="UniProtKB">
        <authorList>
            <consortium name="WormBaseParasite"/>
        </authorList>
    </citation>
    <scope>IDENTIFICATION</scope>
</reference>
<evidence type="ECO:0000313" key="3">
    <source>
        <dbReference type="WBParaSite" id="jg5979"/>
    </source>
</evidence>
<proteinExistence type="predicted"/>
<dbReference type="Proteomes" id="UP000887574">
    <property type="component" value="Unplaced"/>
</dbReference>
<organism evidence="2 3">
    <name type="scientific">Ditylenchus dipsaci</name>
    <dbReference type="NCBI Taxonomy" id="166011"/>
    <lineage>
        <taxon>Eukaryota</taxon>
        <taxon>Metazoa</taxon>
        <taxon>Ecdysozoa</taxon>
        <taxon>Nematoda</taxon>
        <taxon>Chromadorea</taxon>
        <taxon>Rhabditida</taxon>
        <taxon>Tylenchina</taxon>
        <taxon>Tylenchomorpha</taxon>
        <taxon>Sphaerularioidea</taxon>
        <taxon>Anguinidae</taxon>
        <taxon>Anguininae</taxon>
        <taxon>Ditylenchus</taxon>
    </lineage>
</organism>
<feature type="signal peptide" evidence="1">
    <location>
        <begin position="1"/>
        <end position="21"/>
    </location>
</feature>
<protein>
    <submittedName>
        <fullName evidence="3">Uncharacterized protein</fullName>
    </submittedName>
</protein>
<accession>A0A915EF05</accession>
<dbReference type="WBParaSite" id="jg5979">
    <property type="protein sequence ID" value="jg5979"/>
    <property type="gene ID" value="jg5979"/>
</dbReference>
<evidence type="ECO:0000313" key="2">
    <source>
        <dbReference type="Proteomes" id="UP000887574"/>
    </source>
</evidence>
<evidence type="ECO:0000256" key="1">
    <source>
        <dbReference type="SAM" id="SignalP"/>
    </source>
</evidence>
<feature type="chain" id="PRO_5037104523" evidence="1">
    <location>
        <begin position="22"/>
        <end position="354"/>
    </location>
</feature>
<keyword evidence="2" id="KW-1185">Reference proteome</keyword>
<name>A0A915EF05_9BILA</name>
<sequence>MMNLLMLFIYALFTYITFVNAVTNRNKPTHLVHSKHIVDTNKISLLDKKHDLNSPNYQIYLRKLLKKAEHIRKMHLEILDTESAETVQSKLITDLQESAKEGIAQVILNCKQFMQDITKETDDVTSINLIYLFENVKKPYTFLKKVYEIANIQCSVLDKDMIQMMYNQHNTNNFSKRKTLVKHPNEKIVIIGADATEPIPFDVLICMEEPKQMIRNMYIGLPNQLSSTKDWVVAAWSKEKHTSKVLKAEYLEDWLEMKELEEFLDENNFDEVVENSKLVSSEVQNEFVGIVSKIILSQQTVRTHLVETKEKVYLAVELSEILAESLDKLVTKTRLNKEQAKKANEIKLNCKLIG</sequence>